<dbReference type="RefSeq" id="XP_022327521.1">
    <property type="nucleotide sequence ID" value="XM_022471813.1"/>
</dbReference>
<dbReference type="KEGG" id="cvn:111126891"/>
<name>A0A8B8DKK6_CRAVI</name>
<feature type="domain" description="Neurotransmitter-gated ion-channel ligand-binding" evidence="2">
    <location>
        <begin position="42"/>
        <end position="168"/>
    </location>
</feature>
<keyword evidence="3" id="KW-1185">Reference proteome</keyword>
<feature type="signal peptide" evidence="1">
    <location>
        <begin position="1"/>
        <end position="21"/>
    </location>
</feature>
<dbReference type="OrthoDB" id="6099057at2759"/>
<evidence type="ECO:0000256" key="1">
    <source>
        <dbReference type="SAM" id="SignalP"/>
    </source>
</evidence>
<dbReference type="Pfam" id="PF02931">
    <property type="entry name" value="Neur_chan_LBD"/>
    <property type="match status" value="1"/>
</dbReference>
<dbReference type="Gene3D" id="2.70.170.10">
    <property type="entry name" value="Neurotransmitter-gated ion-channel ligand-binding domain"/>
    <property type="match status" value="1"/>
</dbReference>
<dbReference type="GO" id="GO:0005230">
    <property type="term" value="F:extracellular ligand-gated monoatomic ion channel activity"/>
    <property type="evidence" value="ECO:0007669"/>
    <property type="project" value="InterPro"/>
</dbReference>
<dbReference type="Proteomes" id="UP000694844">
    <property type="component" value="Chromosome 3"/>
</dbReference>
<dbReference type="SUPFAM" id="SSF63712">
    <property type="entry name" value="Nicotinic receptor ligand binding domain-like"/>
    <property type="match status" value="1"/>
</dbReference>
<dbReference type="GeneID" id="111126891"/>
<evidence type="ECO:0000313" key="4">
    <source>
        <dbReference type="RefSeq" id="XP_022327521.1"/>
    </source>
</evidence>
<evidence type="ECO:0000313" key="3">
    <source>
        <dbReference type="Proteomes" id="UP000694844"/>
    </source>
</evidence>
<sequence length="180" mass="20334">MQMKCVLICMYLCLMRDQALGQIVSVGLGSTVNSLYTSTREDALRTDLFGSYQKNSRPAPLVDIRCNIKLLSIKDLNTREQSMSSVVYFTFTWNDTRLDWRSKASYTDIEDIYSTESVLFIPPIVVENTVSNLGLLSERTLPIKIAQSGKITWSPGNIIDTSCDIDTTFIRLTSRRVASR</sequence>
<organism evidence="3 4">
    <name type="scientific">Crassostrea virginica</name>
    <name type="common">Eastern oyster</name>
    <dbReference type="NCBI Taxonomy" id="6565"/>
    <lineage>
        <taxon>Eukaryota</taxon>
        <taxon>Metazoa</taxon>
        <taxon>Spiralia</taxon>
        <taxon>Lophotrochozoa</taxon>
        <taxon>Mollusca</taxon>
        <taxon>Bivalvia</taxon>
        <taxon>Autobranchia</taxon>
        <taxon>Pteriomorphia</taxon>
        <taxon>Ostreida</taxon>
        <taxon>Ostreoidea</taxon>
        <taxon>Ostreidae</taxon>
        <taxon>Crassostrea</taxon>
    </lineage>
</organism>
<accession>A0A8B8DKK6</accession>
<feature type="chain" id="PRO_5034520653" evidence="1">
    <location>
        <begin position="22"/>
        <end position="180"/>
    </location>
</feature>
<dbReference type="GO" id="GO:0016020">
    <property type="term" value="C:membrane"/>
    <property type="evidence" value="ECO:0007669"/>
    <property type="project" value="InterPro"/>
</dbReference>
<gene>
    <name evidence="4" type="primary">LOC111126891</name>
</gene>
<reference evidence="4" key="1">
    <citation type="submission" date="2025-08" db="UniProtKB">
        <authorList>
            <consortium name="RefSeq"/>
        </authorList>
    </citation>
    <scope>IDENTIFICATION</scope>
    <source>
        <tissue evidence="4">Whole sample</tissue>
    </source>
</reference>
<protein>
    <submittedName>
        <fullName evidence="4">Acetylcholine receptor subunit gamma-like isoform X1</fullName>
    </submittedName>
</protein>
<dbReference type="CDD" id="cd18989">
    <property type="entry name" value="LGIC_ECD_cation"/>
    <property type="match status" value="1"/>
</dbReference>
<dbReference type="AlphaFoldDB" id="A0A8B8DKK6"/>
<keyword evidence="1" id="KW-0732">Signal</keyword>
<dbReference type="InterPro" id="IPR036734">
    <property type="entry name" value="Neur_chan_lig-bd_sf"/>
</dbReference>
<dbReference type="InterPro" id="IPR006202">
    <property type="entry name" value="Neur_chan_lig-bd"/>
</dbReference>
<proteinExistence type="predicted"/>
<evidence type="ECO:0000259" key="2">
    <source>
        <dbReference type="Pfam" id="PF02931"/>
    </source>
</evidence>